<keyword evidence="3" id="KW-1185">Reference proteome</keyword>
<evidence type="ECO:0000313" key="2">
    <source>
        <dbReference type="EMBL" id="RDD60377.1"/>
    </source>
</evidence>
<gene>
    <name evidence="2" type="ORF">DRB17_18245</name>
</gene>
<evidence type="ECO:0000259" key="1">
    <source>
        <dbReference type="Pfam" id="PF00565"/>
    </source>
</evidence>
<comment type="caution">
    <text evidence="2">The sequence shown here is derived from an EMBL/GenBank/DDBJ whole genome shotgun (WGS) entry which is preliminary data.</text>
</comment>
<reference evidence="2 3" key="1">
    <citation type="submission" date="2018-07" db="EMBL/GenBank/DDBJ databases">
        <title>Venubactetium sediminum gen. nov., sp. nov., isolated from a marine solar saltern.</title>
        <authorList>
            <person name="Wang S."/>
        </authorList>
    </citation>
    <scope>NUCLEOTIDE SEQUENCE [LARGE SCALE GENOMIC DNA]</scope>
    <source>
        <strain evidence="2 3">WD2A32</strain>
    </source>
</reference>
<organism evidence="2 3">
    <name type="scientific">Ferruginivarius sediminum</name>
    <dbReference type="NCBI Taxonomy" id="2661937"/>
    <lineage>
        <taxon>Bacteria</taxon>
        <taxon>Pseudomonadati</taxon>
        <taxon>Pseudomonadota</taxon>
        <taxon>Alphaproteobacteria</taxon>
        <taxon>Rhodospirillales</taxon>
        <taxon>Rhodospirillaceae</taxon>
        <taxon>Ferruginivarius</taxon>
    </lineage>
</organism>
<evidence type="ECO:0000313" key="3">
    <source>
        <dbReference type="Proteomes" id="UP000253941"/>
    </source>
</evidence>
<name>A0A369T874_9PROT</name>
<dbReference type="RefSeq" id="WP_114583665.1">
    <property type="nucleotide sequence ID" value="NZ_QPMH01000028.1"/>
</dbReference>
<accession>A0A369T874</accession>
<dbReference type="Proteomes" id="UP000253941">
    <property type="component" value="Unassembled WGS sequence"/>
</dbReference>
<dbReference type="EMBL" id="QPMH01000028">
    <property type="protein sequence ID" value="RDD60377.1"/>
    <property type="molecule type" value="Genomic_DNA"/>
</dbReference>
<feature type="domain" description="TNase-like" evidence="1">
    <location>
        <begin position="21"/>
        <end position="99"/>
    </location>
</feature>
<dbReference type="SUPFAM" id="SSF50199">
    <property type="entry name" value="Staphylococcal nuclease"/>
    <property type="match status" value="1"/>
</dbReference>
<protein>
    <recommendedName>
        <fullName evidence="1">TNase-like domain-containing protein</fullName>
    </recommendedName>
</protein>
<proteinExistence type="predicted"/>
<dbReference type="AlphaFoldDB" id="A0A369T874"/>
<dbReference type="Pfam" id="PF00565">
    <property type="entry name" value="SNase"/>
    <property type="match status" value="1"/>
</dbReference>
<dbReference type="InterPro" id="IPR035437">
    <property type="entry name" value="SNase_OB-fold_sf"/>
</dbReference>
<dbReference type="Gene3D" id="2.40.50.90">
    <property type="match status" value="1"/>
</dbReference>
<dbReference type="InterPro" id="IPR016071">
    <property type="entry name" value="Staphylococal_nuclease_OB-fold"/>
</dbReference>
<sequence>MLPLKCLDDESRLAIVIRGHLKDMVSNGKATCVLLARDMAGRRYGQCMLEGQDIAAKMIEAGWGIVIPRSADTAAFHQLLEAYDTLERHARAAGYGIWARSGQ</sequence>